<dbReference type="KEGG" id="tne:Tneu_0959"/>
<accession>B1YDN1</accession>
<gene>
    <name evidence="2" type="ordered locus">Tneu_0959</name>
</gene>
<name>B1YDN1_PYRNV</name>
<evidence type="ECO:0000313" key="2">
    <source>
        <dbReference type="EMBL" id="ACB39894.1"/>
    </source>
</evidence>
<evidence type="ECO:0000256" key="1">
    <source>
        <dbReference type="SAM" id="MobiDB-lite"/>
    </source>
</evidence>
<dbReference type="AlphaFoldDB" id="B1YDN1"/>
<dbReference type="HOGENOM" id="CLU_2067902_0_0_2"/>
<sequence>MTTMAANQAIYIRGDGNTPHNEPRKKISTPLGMDPGPILVAIRKTLKIINENKEVELVDVDIAKEIDGNWETTVIKYAMRGDADALLKVWDQLSKTIHGELKKLGIDKDVFVVVEPHE</sequence>
<evidence type="ECO:0000313" key="3">
    <source>
        <dbReference type="Proteomes" id="UP000001694"/>
    </source>
</evidence>
<dbReference type="Proteomes" id="UP000001694">
    <property type="component" value="Chromosome"/>
</dbReference>
<proteinExistence type="predicted"/>
<feature type="region of interest" description="Disordered" evidence="1">
    <location>
        <begin position="11"/>
        <end position="31"/>
    </location>
</feature>
<reference evidence="2" key="1">
    <citation type="submission" date="2008-03" db="EMBL/GenBank/DDBJ databases">
        <title>Complete sequence of Thermoproteus neutrophilus V24Sta.</title>
        <authorList>
            <consortium name="US DOE Joint Genome Institute"/>
            <person name="Copeland A."/>
            <person name="Lucas S."/>
            <person name="Lapidus A."/>
            <person name="Glavina del Rio T."/>
            <person name="Dalin E."/>
            <person name="Tice H."/>
            <person name="Bruce D."/>
            <person name="Goodwin L."/>
            <person name="Pitluck S."/>
            <person name="Sims D."/>
            <person name="Brettin T."/>
            <person name="Detter J.C."/>
            <person name="Han C."/>
            <person name="Kuske C.R."/>
            <person name="Schmutz J."/>
            <person name="Larimer F."/>
            <person name="Land M."/>
            <person name="Hauser L."/>
            <person name="Kyrpides N."/>
            <person name="Mikhailova N."/>
            <person name="Biddle J.F."/>
            <person name="Zhang Z."/>
            <person name="Fitz-Gibbon S.T."/>
            <person name="Lowe T.M."/>
            <person name="Saltikov C."/>
            <person name="House C.H."/>
            <person name="Richardson P."/>
        </authorList>
    </citation>
    <scope>NUCLEOTIDE SEQUENCE [LARGE SCALE GENOMIC DNA]</scope>
    <source>
        <strain evidence="2">V24Sta</strain>
    </source>
</reference>
<dbReference type="EMBL" id="CP001014">
    <property type="protein sequence ID" value="ACB39894.1"/>
    <property type="molecule type" value="Genomic_DNA"/>
</dbReference>
<protein>
    <submittedName>
        <fullName evidence="2">Uncharacterized protein</fullName>
    </submittedName>
</protein>
<keyword evidence="3" id="KW-1185">Reference proteome</keyword>
<dbReference type="STRING" id="444157.Tneu_0959"/>
<organism evidence="2 3">
    <name type="scientific">Pyrobaculum neutrophilum (strain DSM 2338 / JCM 9278 / NBRC 100436 / V24Sta)</name>
    <name type="common">Thermoproteus neutrophilus</name>
    <dbReference type="NCBI Taxonomy" id="444157"/>
    <lineage>
        <taxon>Archaea</taxon>
        <taxon>Thermoproteota</taxon>
        <taxon>Thermoprotei</taxon>
        <taxon>Thermoproteales</taxon>
        <taxon>Thermoproteaceae</taxon>
        <taxon>Pyrobaculum</taxon>
    </lineage>
</organism>